<dbReference type="EMBL" id="JACCFO010000001">
    <property type="protein sequence ID" value="NYI97819.1"/>
    <property type="molecule type" value="Genomic_DNA"/>
</dbReference>
<gene>
    <name evidence="1" type="ORF">HNR12_004096</name>
</gene>
<evidence type="ECO:0000313" key="2">
    <source>
        <dbReference type="Proteomes" id="UP000575985"/>
    </source>
</evidence>
<dbReference type="Proteomes" id="UP000575985">
    <property type="component" value="Unassembled WGS sequence"/>
</dbReference>
<comment type="caution">
    <text evidence="1">The sequence shown here is derived from an EMBL/GenBank/DDBJ whole genome shotgun (WGS) entry which is preliminary data.</text>
</comment>
<reference evidence="1 2" key="1">
    <citation type="submission" date="2020-07" db="EMBL/GenBank/DDBJ databases">
        <title>Sequencing the genomes of 1000 actinobacteria strains.</title>
        <authorList>
            <person name="Klenk H.-P."/>
        </authorList>
    </citation>
    <scope>NUCLEOTIDE SEQUENCE [LARGE SCALE GENOMIC DNA]</scope>
    <source>
        <strain evidence="1 2">DSM 45927</strain>
    </source>
</reference>
<name>A0A853BQ60_9ACTN</name>
<evidence type="ECO:0000313" key="1">
    <source>
        <dbReference type="EMBL" id="NYI97819.1"/>
    </source>
</evidence>
<dbReference type="AlphaFoldDB" id="A0A853BQ60"/>
<keyword evidence="2" id="KW-1185">Reference proteome</keyword>
<organism evidence="1 2">
    <name type="scientific">Streptomonospora nanhaiensis</name>
    <dbReference type="NCBI Taxonomy" id="1323731"/>
    <lineage>
        <taxon>Bacteria</taxon>
        <taxon>Bacillati</taxon>
        <taxon>Actinomycetota</taxon>
        <taxon>Actinomycetes</taxon>
        <taxon>Streptosporangiales</taxon>
        <taxon>Nocardiopsidaceae</taxon>
        <taxon>Streptomonospora</taxon>
    </lineage>
</organism>
<proteinExistence type="predicted"/>
<accession>A0A853BQ60</accession>
<sequence>MTHRNAPLTVLGRERAVDQVIRKGRPIAHVAAEFHIARATLSK</sequence>
<protein>
    <submittedName>
        <fullName evidence="1">Transposase-like protein</fullName>
    </submittedName>
</protein>